<dbReference type="Gene3D" id="3.20.20.370">
    <property type="entry name" value="Glycoside hydrolase/deacetylase"/>
    <property type="match status" value="1"/>
</dbReference>
<feature type="transmembrane region" description="Helical" evidence="1">
    <location>
        <begin position="12"/>
        <end position="30"/>
    </location>
</feature>
<dbReference type="GO" id="GO:0005975">
    <property type="term" value="P:carbohydrate metabolic process"/>
    <property type="evidence" value="ECO:0007669"/>
    <property type="project" value="InterPro"/>
</dbReference>
<dbReference type="SUPFAM" id="SSF88713">
    <property type="entry name" value="Glycoside hydrolase/deacetylase"/>
    <property type="match status" value="1"/>
</dbReference>
<evidence type="ECO:0000256" key="1">
    <source>
        <dbReference type="SAM" id="Phobius"/>
    </source>
</evidence>
<reference evidence="2" key="1">
    <citation type="submission" date="2024-05" db="EMBL/GenBank/DDBJ databases">
        <title>Campylobacter coli isolated from environmental waters in Slovenia.</title>
        <authorList>
            <person name="Zautner A.E."/>
            <person name="Bunk B."/>
            <person name="Riedel T."/>
            <person name="Sproeer C."/>
        </authorList>
    </citation>
    <scope>NUCLEOTIDE SEQUENCE</scope>
    <source>
        <strain evidence="2">CCS1377</strain>
    </source>
</reference>
<dbReference type="InterPro" id="IPR006837">
    <property type="entry name" value="Divergent_DAC"/>
</dbReference>
<name>A0AAU7E7A0_9BACT</name>
<dbReference type="PANTHER" id="PTHR30105">
    <property type="entry name" value="UNCHARACTERIZED YIBQ-RELATED"/>
    <property type="match status" value="1"/>
</dbReference>
<dbReference type="PANTHER" id="PTHR30105:SF2">
    <property type="entry name" value="DIVERGENT POLYSACCHARIDE DEACETYLASE SUPERFAMILY"/>
    <property type="match status" value="1"/>
</dbReference>
<dbReference type="AlphaFoldDB" id="A0AAU7E7A0"/>
<dbReference type="RefSeq" id="WP_348518971.1">
    <property type="nucleotide sequence ID" value="NZ_CP155620.1"/>
</dbReference>
<keyword evidence="1" id="KW-0472">Membrane</keyword>
<keyword evidence="1" id="KW-0812">Transmembrane</keyword>
<dbReference type="CDD" id="cd10936">
    <property type="entry name" value="CE4_DAC2"/>
    <property type="match status" value="1"/>
</dbReference>
<organism evidence="2">
    <name type="scientific">Campylobacter sp. CCS1377</name>
    <dbReference type="NCBI Taxonomy" id="3158229"/>
    <lineage>
        <taxon>Bacteria</taxon>
        <taxon>Pseudomonadati</taxon>
        <taxon>Campylobacterota</taxon>
        <taxon>Epsilonproteobacteria</taxon>
        <taxon>Campylobacterales</taxon>
        <taxon>Campylobacteraceae</taxon>
        <taxon>Campylobacter</taxon>
    </lineage>
</organism>
<evidence type="ECO:0000313" key="2">
    <source>
        <dbReference type="EMBL" id="XBJ29873.1"/>
    </source>
</evidence>
<dbReference type="EMBL" id="CP155620">
    <property type="protein sequence ID" value="XBJ29873.1"/>
    <property type="molecule type" value="Genomic_DNA"/>
</dbReference>
<accession>A0AAU7E7A0</accession>
<gene>
    <name evidence="2" type="ORF">AAH949_03295</name>
</gene>
<keyword evidence="1" id="KW-1133">Transmembrane helix</keyword>
<dbReference type="Pfam" id="PF04748">
    <property type="entry name" value="Polysacc_deac_2"/>
    <property type="match status" value="1"/>
</dbReference>
<proteinExistence type="predicted"/>
<protein>
    <submittedName>
        <fullName evidence="2">Divergent polysaccharide deacetylase family protein</fullName>
    </submittedName>
</protein>
<sequence>MSRIYLKKGQIIIIALVFIVLFVSLVYFGYKNNKNTFTIKSEFNITYENKLPAKEPTWQQNKQISEANFSEFENAIFEDFNLSENLQKDISKDLNASDLNNTLVIKDQNSSLLKTQKDSKVSQKAKLVIIIDDIVSFEQLKDLQETNLKLTPSLMPKDKSRPSSAAKFAKNLDFYMVHLPLAAINYANEEKDTLYPQDSEEKIENKIQQIKKDFKNIKYINNHTGSLFTSDEKAMRKLLKIFKKYDLIFVDSKTIGKSVTTKIIKDFSQPLIQRDVFLDNEDSVVYVKKQLESAVKLAQKKGFAIAIAHPRKNTFKALKESEKLLRKVELVYLSEIYGK</sequence>
<dbReference type="InterPro" id="IPR011330">
    <property type="entry name" value="Glyco_hydro/deAcase_b/a-brl"/>
</dbReference>